<dbReference type="HOGENOM" id="CLU_168745_1_1_11"/>
<protein>
    <recommendedName>
        <fullName evidence="3">Toxin</fullName>
    </recommendedName>
</protein>
<dbReference type="eggNOG" id="ENOG5033J7G">
    <property type="taxonomic scope" value="Bacteria"/>
</dbReference>
<name>Q2JBT6_FRACC</name>
<gene>
    <name evidence="1" type="ordered locus">Francci3_1880</name>
</gene>
<organism evidence="1 2">
    <name type="scientific">Frankia casuarinae (strain DSM 45818 / CECT 9043 / HFP020203 / CcI3)</name>
    <dbReference type="NCBI Taxonomy" id="106370"/>
    <lineage>
        <taxon>Bacteria</taxon>
        <taxon>Bacillati</taxon>
        <taxon>Actinomycetota</taxon>
        <taxon>Actinomycetes</taxon>
        <taxon>Frankiales</taxon>
        <taxon>Frankiaceae</taxon>
        <taxon>Frankia</taxon>
    </lineage>
</organism>
<evidence type="ECO:0008006" key="3">
    <source>
        <dbReference type="Google" id="ProtNLM"/>
    </source>
</evidence>
<dbReference type="Proteomes" id="UP000001937">
    <property type="component" value="Chromosome"/>
</dbReference>
<dbReference type="EMBL" id="CP000249">
    <property type="protein sequence ID" value="ABD11256.1"/>
    <property type="molecule type" value="Genomic_DNA"/>
</dbReference>
<sequence length="80" mass="8960">MEIHRSARKHGVADADILHAAERYVVAYSLDDDGPPWRELRLGPGGAGNLLEIVVLLLDDGTELIIHAMRMRSQYRDLLP</sequence>
<reference evidence="1 2" key="1">
    <citation type="journal article" date="2007" name="Genome Res.">
        <title>Genome characteristics of facultatively symbiotic Frankia sp. strains reflect host range and host plant biogeography.</title>
        <authorList>
            <person name="Normand P."/>
            <person name="Lapierre P."/>
            <person name="Tisa L.S."/>
            <person name="Gogarten J.P."/>
            <person name="Alloisio N."/>
            <person name="Bagnarol E."/>
            <person name="Bassi C.A."/>
            <person name="Berry A.M."/>
            <person name="Bickhart D.M."/>
            <person name="Choisne N."/>
            <person name="Couloux A."/>
            <person name="Cournoyer B."/>
            <person name="Cruveiller S."/>
            <person name="Daubin V."/>
            <person name="Demange N."/>
            <person name="Francino M.P."/>
            <person name="Goltsman E."/>
            <person name="Huang Y."/>
            <person name="Kopp O.R."/>
            <person name="Labarre L."/>
            <person name="Lapidus A."/>
            <person name="Lavire C."/>
            <person name="Marechal J."/>
            <person name="Martinez M."/>
            <person name="Mastronunzio J.E."/>
            <person name="Mullin B.C."/>
            <person name="Niemann J."/>
            <person name="Pujic P."/>
            <person name="Rawnsley T."/>
            <person name="Rouy Z."/>
            <person name="Schenowitz C."/>
            <person name="Sellstedt A."/>
            <person name="Tavares F."/>
            <person name="Tomkins J.P."/>
            <person name="Vallenet D."/>
            <person name="Valverde C."/>
            <person name="Wall L.G."/>
            <person name="Wang Y."/>
            <person name="Medigue C."/>
            <person name="Benson D.R."/>
        </authorList>
    </citation>
    <scope>NUCLEOTIDE SEQUENCE [LARGE SCALE GENOMIC DNA]</scope>
    <source>
        <strain evidence="2">DSM 45818 / CECT 9043 / CcI3</strain>
    </source>
</reference>
<evidence type="ECO:0000313" key="1">
    <source>
        <dbReference type="EMBL" id="ABD11256.1"/>
    </source>
</evidence>
<proteinExistence type="predicted"/>
<keyword evidence="2" id="KW-1185">Reference proteome</keyword>
<dbReference type="RefSeq" id="WP_011436316.1">
    <property type="nucleotide sequence ID" value="NC_007777.1"/>
</dbReference>
<accession>Q2JBT6</accession>
<dbReference type="KEGG" id="fra:Francci3_1880"/>
<dbReference type="AlphaFoldDB" id="Q2JBT6"/>
<dbReference type="OrthoDB" id="3577648at2"/>
<evidence type="ECO:0000313" key="2">
    <source>
        <dbReference type="Proteomes" id="UP000001937"/>
    </source>
</evidence>